<dbReference type="EMBL" id="NRSJ01000042">
    <property type="protein sequence ID" value="MBK1706443.1"/>
    <property type="molecule type" value="Genomic_DNA"/>
</dbReference>
<dbReference type="Proteomes" id="UP001296776">
    <property type="component" value="Unassembled WGS sequence"/>
</dbReference>
<protein>
    <submittedName>
        <fullName evidence="1">Uncharacterized protein</fullName>
    </submittedName>
</protein>
<evidence type="ECO:0000313" key="1">
    <source>
        <dbReference type="EMBL" id="MBK1706443.1"/>
    </source>
</evidence>
<keyword evidence="2" id="KW-1185">Reference proteome</keyword>
<reference evidence="1" key="1">
    <citation type="submission" date="2017-08" db="EMBL/GenBank/DDBJ databases">
        <authorList>
            <person name="Imhoff J.F."/>
            <person name="Rahn T."/>
            <person name="Kuenzel S."/>
            <person name="Neulinger S.C."/>
        </authorList>
    </citation>
    <scope>NUCLEOTIDE SEQUENCE</scope>
    <source>
        <strain evidence="1">DSM 11080</strain>
    </source>
</reference>
<accession>A0AAJ0XBI5</accession>
<dbReference type="AlphaFoldDB" id="A0AAJ0XBI5"/>
<name>A0AAJ0XBI5_9GAMM</name>
<proteinExistence type="predicted"/>
<reference evidence="1" key="2">
    <citation type="journal article" date="2020" name="Microorganisms">
        <title>Osmotic Adaptation and Compatible Solute Biosynthesis of Phototrophic Bacteria as Revealed from Genome Analyses.</title>
        <authorList>
            <person name="Imhoff J.F."/>
            <person name="Rahn T."/>
            <person name="Kunzel S."/>
            <person name="Keller A."/>
            <person name="Neulinger S.C."/>
        </authorList>
    </citation>
    <scope>NUCLEOTIDE SEQUENCE</scope>
    <source>
        <strain evidence="1">DSM 11080</strain>
    </source>
</reference>
<gene>
    <name evidence="1" type="ORF">CKO40_18280</name>
</gene>
<organism evidence="1 2">
    <name type="scientific">Halochromatium glycolicum</name>
    <dbReference type="NCBI Taxonomy" id="85075"/>
    <lineage>
        <taxon>Bacteria</taxon>
        <taxon>Pseudomonadati</taxon>
        <taxon>Pseudomonadota</taxon>
        <taxon>Gammaproteobacteria</taxon>
        <taxon>Chromatiales</taxon>
        <taxon>Chromatiaceae</taxon>
        <taxon>Halochromatium</taxon>
    </lineage>
</organism>
<evidence type="ECO:0000313" key="2">
    <source>
        <dbReference type="Proteomes" id="UP001296776"/>
    </source>
</evidence>
<sequence>MRTLRSCPKLLPVRISIEAQVAADRSLQLIIRDAALAKGMTVMMQDEVLAEVRRRRDRDCGAAAGYSPSA</sequence>
<comment type="caution">
    <text evidence="1">The sequence shown here is derived from an EMBL/GenBank/DDBJ whole genome shotgun (WGS) entry which is preliminary data.</text>
</comment>